<dbReference type="PANTHER" id="PTHR37984:SF5">
    <property type="entry name" value="PROTEIN NYNRIN-LIKE"/>
    <property type="match status" value="1"/>
</dbReference>
<feature type="signal peptide" evidence="2">
    <location>
        <begin position="1"/>
        <end position="20"/>
    </location>
</feature>
<dbReference type="InterPro" id="IPR041588">
    <property type="entry name" value="Integrase_H2C2"/>
</dbReference>
<feature type="region of interest" description="Disordered" evidence="1">
    <location>
        <begin position="891"/>
        <end position="927"/>
    </location>
</feature>
<dbReference type="PROSITE" id="PS50994">
    <property type="entry name" value="INTEGRASE"/>
    <property type="match status" value="1"/>
</dbReference>
<dbReference type="Pfam" id="PF17921">
    <property type="entry name" value="Integrase_H2C2"/>
    <property type="match status" value="1"/>
</dbReference>
<reference evidence="4 5" key="1">
    <citation type="submission" date="2020-04" db="EMBL/GenBank/DDBJ databases">
        <title>Perkinsus olseni comparative genomics.</title>
        <authorList>
            <person name="Bogema D.R."/>
        </authorList>
    </citation>
    <scope>NUCLEOTIDE SEQUENCE [LARGE SCALE GENOMIC DNA]</scope>
    <source>
        <strain evidence="4">00978-12</strain>
    </source>
</reference>
<dbReference type="Gene3D" id="1.10.340.70">
    <property type="match status" value="1"/>
</dbReference>
<accession>A0A7J6MV68</accession>
<feature type="region of interest" description="Disordered" evidence="1">
    <location>
        <begin position="365"/>
        <end position="385"/>
    </location>
</feature>
<evidence type="ECO:0000313" key="4">
    <source>
        <dbReference type="EMBL" id="KAF4675453.1"/>
    </source>
</evidence>
<dbReference type="GO" id="GO:0015074">
    <property type="term" value="P:DNA integration"/>
    <property type="evidence" value="ECO:0007669"/>
    <property type="project" value="InterPro"/>
</dbReference>
<feature type="domain" description="Integrase catalytic" evidence="3">
    <location>
        <begin position="570"/>
        <end position="746"/>
    </location>
</feature>
<dbReference type="EMBL" id="JABANP010001118">
    <property type="protein sequence ID" value="KAF4675453.1"/>
    <property type="molecule type" value="Genomic_DNA"/>
</dbReference>
<dbReference type="OrthoDB" id="8067401at2759"/>
<gene>
    <name evidence="4" type="ORF">FOZ60_000986</name>
</gene>
<dbReference type="Pfam" id="PF05380">
    <property type="entry name" value="Peptidase_A17"/>
    <property type="match status" value="1"/>
</dbReference>
<dbReference type="InterPro" id="IPR012337">
    <property type="entry name" value="RNaseH-like_sf"/>
</dbReference>
<dbReference type="SUPFAM" id="SSF53098">
    <property type="entry name" value="Ribonuclease H-like"/>
    <property type="match status" value="1"/>
</dbReference>
<evidence type="ECO:0000256" key="1">
    <source>
        <dbReference type="SAM" id="MobiDB-lite"/>
    </source>
</evidence>
<dbReference type="Gene3D" id="3.30.420.10">
    <property type="entry name" value="Ribonuclease H-like superfamily/Ribonuclease H"/>
    <property type="match status" value="1"/>
</dbReference>
<protein>
    <recommendedName>
        <fullName evidence="3">Integrase catalytic domain-containing protein</fullName>
    </recommendedName>
</protein>
<feature type="compositionally biased region" description="Acidic residues" evidence="1">
    <location>
        <begin position="912"/>
        <end position="927"/>
    </location>
</feature>
<proteinExistence type="predicted"/>
<feature type="chain" id="PRO_5029598317" description="Integrase catalytic domain-containing protein" evidence="2">
    <location>
        <begin position="21"/>
        <end position="927"/>
    </location>
</feature>
<evidence type="ECO:0000313" key="5">
    <source>
        <dbReference type="Proteomes" id="UP000541610"/>
    </source>
</evidence>
<dbReference type="InterPro" id="IPR008042">
    <property type="entry name" value="Retrotrans_Pao"/>
</dbReference>
<evidence type="ECO:0000259" key="3">
    <source>
        <dbReference type="PROSITE" id="PS50994"/>
    </source>
</evidence>
<dbReference type="InterPro" id="IPR001584">
    <property type="entry name" value="Integrase_cat-core"/>
</dbReference>
<evidence type="ECO:0000256" key="2">
    <source>
        <dbReference type="SAM" id="SignalP"/>
    </source>
</evidence>
<name>A0A7J6MV68_PEROL</name>
<organism evidence="4 5">
    <name type="scientific">Perkinsus olseni</name>
    <name type="common">Perkinsus atlanticus</name>
    <dbReference type="NCBI Taxonomy" id="32597"/>
    <lineage>
        <taxon>Eukaryota</taxon>
        <taxon>Sar</taxon>
        <taxon>Alveolata</taxon>
        <taxon>Perkinsozoa</taxon>
        <taxon>Perkinsea</taxon>
        <taxon>Perkinsida</taxon>
        <taxon>Perkinsidae</taxon>
        <taxon>Perkinsus</taxon>
    </lineage>
</organism>
<comment type="caution">
    <text evidence="4">The sequence shown here is derived from an EMBL/GenBank/DDBJ whole genome shotgun (WGS) entry which is preliminary data.</text>
</comment>
<dbReference type="Proteomes" id="UP000541610">
    <property type="component" value="Unassembled WGS sequence"/>
</dbReference>
<dbReference type="AlphaFoldDB" id="A0A7J6MV68"/>
<dbReference type="PANTHER" id="PTHR37984">
    <property type="entry name" value="PROTEIN CBG26694"/>
    <property type="match status" value="1"/>
</dbReference>
<feature type="non-terminal residue" evidence="4">
    <location>
        <position position="927"/>
    </location>
</feature>
<dbReference type="InterPro" id="IPR050951">
    <property type="entry name" value="Retrovirus_Pol_polyprotein"/>
</dbReference>
<dbReference type="InterPro" id="IPR036397">
    <property type="entry name" value="RNaseH_sf"/>
</dbReference>
<dbReference type="GO" id="GO:0003676">
    <property type="term" value="F:nucleic acid binding"/>
    <property type="evidence" value="ECO:0007669"/>
    <property type="project" value="InterPro"/>
</dbReference>
<sequence>MANKFGAELLIGVWIAMGLGSDYAPSALGQAALTIVELNDYYFTDHDLTVLGEVALQVINDYLKILENGPSVDEKLKSHVSIYVDDVQSRGETIAQTERVAGKMMNGFKDHGFDDNPKKRVKSWEDHDGHYLGYGLHNDYLFVDYRPDGKLLKKDGRDLTRREAFRLVMSYYDPIGLGIELAGRLRYLGRQCYRASSSWDGKIDGDYGVKLIELCEHAKQVSSKTTRNPRLLNVETIHTFTDASQVAGAQVVYDADGNRVFGSCHLYSATEDKWTIPKKETLSFCEGVCTVANYIKMIHRLHYQKKVKTVVFYVDSECVIYRLRRVKALRKVKAITNLEVKRLNVALDEIDKLLADGVRVEIKHVSGDKNPADGPSRPQSPDQPDIPTKAFILKAVRSATTTTLEMVLEPTEHLKENCDNIKADATCGINVMDVERFFEEDEIKRLQDGDPRVSTIKYTLRTVPQNERPNGMKMYYLGPNDILYYTGITSIVDKTRTMTPLPVVPRGRRVEECIRGLHREQGHAGASKLMAIYQTWYYKPKLRQVVRRLLQVCSACQRARERSCTRRAGGVVRPVGLQFGVGSCYVLDLQGPFLDCGDESPTPQKKWGLTMMDPVSFHVLFDVLDNPSTQAVVDSVHKLVSMNGIPQAVVMDPGSCFTSSDFKVYLRSQAIAYVYLPREAGHLGGFHERIHGTILRQVRSRLAAAELEDQPIQFLTIYSEAIASINRLPLNDFGGLSPFEIYHGRRPRYLTGHCTGEDIRIGQEQLEEWLPGLRSEEQEVLDADLQALCEEIYERRCKSMTEYFDLWKERNDRVRQRMYRAAQQRAPDPTMDIGDKVLRFKQRNHKQESCWQGPYVVAWKNRESTLFRLETEDGQQLPYVEGRFNLRKYYEDDQEDQGAYDSYDANGILPPDDNEMIQPGEDDDDEE</sequence>
<keyword evidence="2" id="KW-0732">Signal</keyword>